<sequence length="425" mass="43222">MHLPLAMLGLPASLLMLVATQLQAQQLPTAIKKMSLDEGEKIMPHHLAFAPEFAPLQSPVQARSLLTPEEESLLAANSSATISFRPPFGIHYSESSLEHRNIGPLWRRSKEALHRLQGRDYSCPTNTQSCDSIGQPNYCCATGETCFTVENAPDAGNVGCCPSGQNCGGSVGACGSGSTACSADVGGGCCIPGFVCAQIGCIASTVTAITMTTTSSTVVSGPSASTAVTTVVVTVSPSIQTTVSTSTSITTLPTPTTTATETTTGTSTGEGLPPWRPTSGSGTTTEAPSSTATGDYCPTGFYACLATAGSGCCRTGRDCVTTSCPPVSSTTITSNGITIVVPASDVPTTTVTSTCASGWFLCGSEAGPVAGCCPWGYACGTASCTIGDSTATATIQKELPSMGYKTTMVWTVVPCMIGTIIALMA</sequence>
<proteinExistence type="predicted"/>
<keyword evidence="2" id="KW-0732">Signal</keyword>
<feature type="region of interest" description="Disordered" evidence="1">
    <location>
        <begin position="247"/>
        <end position="291"/>
    </location>
</feature>
<dbReference type="GeneID" id="70124951"/>
<feature type="compositionally biased region" description="Polar residues" evidence="1">
    <location>
        <begin position="278"/>
        <end position="291"/>
    </location>
</feature>
<comment type="caution">
    <text evidence="3">The sequence shown here is derived from an EMBL/GenBank/DDBJ whole genome shotgun (WGS) entry which is preliminary data.</text>
</comment>
<accession>A0A9P8UIA0</accession>
<feature type="chain" id="PRO_5040377619" description="GPI anchored protein" evidence="2">
    <location>
        <begin position="25"/>
        <end position="425"/>
    </location>
</feature>
<evidence type="ECO:0000313" key="3">
    <source>
        <dbReference type="EMBL" id="KAH6652691.1"/>
    </source>
</evidence>
<evidence type="ECO:0000256" key="2">
    <source>
        <dbReference type="SAM" id="SignalP"/>
    </source>
</evidence>
<gene>
    <name evidence="3" type="ORF">BKA67DRAFT_298428</name>
</gene>
<dbReference type="RefSeq" id="XP_045956968.1">
    <property type="nucleotide sequence ID" value="XM_046096058.1"/>
</dbReference>
<keyword evidence="4" id="KW-1185">Reference proteome</keyword>
<dbReference type="EMBL" id="JAGPXC010000005">
    <property type="protein sequence ID" value="KAH6652691.1"/>
    <property type="molecule type" value="Genomic_DNA"/>
</dbReference>
<evidence type="ECO:0008006" key="5">
    <source>
        <dbReference type="Google" id="ProtNLM"/>
    </source>
</evidence>
<protein>
    <recommendedName>
        <fullName evidence="5">GPI anchored protein</fullName>
    </recommendedName>
</protein>
<evidence type="ECO:0000313" key="4">
    <source>
        <dbReference type="Proteomes" id="UP000758603"/>
    </source>
</evidence>
<dbReference type="PANTHER" id="PTHR39599:SF2">
    <property type="entry name" value="ANCHORED PROTEIN, PUTATIVE (AFU_ORTHOLOGUE AFUA_1G09650)-RELATED"/>
    <property type="match status" value="1"/>
</dbReference>
<name>A0A9P8UIA0_9PEZI</name>
<evidence type="ECO:0000256" key="1">
    <source>
        <dbReference type="SAM" id="MobiDB-lite"/>
    </source>
</evidence>
<organism evidence="3 4">
    <name type="scientific">Truncatella angustata</name>
    <dbReference type="NCBI Taxonomy" id="152316"/>
    <lineage>
        <taxon>Eukaryota</taxon>
        <taxon>Fungi</taxon>
        <taxon>Dikarya</taxon>
        <taxon>Ascomycota</taxon>
        <taxon>Pezizomycotina</taxon>
        <taxon>Sordariomycetes</taxon>
        <taxon>Xylariomycetidae</taxon>
        <taxon>Amphisphaeriales</taxon>
        <taxon>Sporocadaceae</taxon>
        <taxon>Truncatella</taxon>
    </lineage>
</organism>
<feature type="signal peptide" evidence="2">
    <location>
        <begin position="1"/>
        <end position="24"/>
    </location>
</feature>
<dbReference type="Proteomes" id="UP000758603">
    <property type="component" value="Unassembled WGS sequence"/>
</dbReference>
<dbReference type="PANTHER" id="PTHR39599">
    <property type="entry name" value="GPI-ANCHORED PROTEIN (EUROFUNG)-RELATED-RELATED"/>
    <property type="match status" value="1"/>
</dbReference>
<dbReference type="AlphaFoldDB" id="A0A9P8UIA0"/>
<reference evidence="3" key="1">
    <citation type="journal article" date="2021" name="Nat. Commun.">
        <title>Genetic determinants of endophytism in the Arabidopsis root mycobiome.</title>
        <authorList>
            <person name="Mesny F."/>
            <person name="Miyauchi S."/>
            <person name="Thiergart T."/>
            <person name="Pickel B."/>
            <person name="Atanasova L."/>
            <person name="Karlsson M."/>
            <person name="Huettel B."/>
            <person name="Barry K.W."/>
            <person name="Haridas S."/>
            <person name="Chen C."/>
            <person name="Bauer D."/>
            <person name="Andreopoulos W."/>
            <person name="Pangilinan J."/>
            <person name="LaButti K."/>
            <person name="Riley R."/>
            <person name="Lipzen A."/>
            <person name="Clum A."/>
            <person name="Drula E."/>
            <person name="Henrissat B."/>
            <person name="Kohler A."/>
            <person name="Grigoriev I.V."/>
            <person name="Martin F.M."/>
            <person name="Hacquard S."/>
        </authorList>
    </citation>
    <scope>NUCLEOTIDE SEQUENCE</scope>
    <source>
        <strain evidence="3">MPI-SDFR-AT-0073</strain>
    </source>
</reference>
<feature type="compositionally biased region" description="Low complexity" evidence="1">
    <location>
        <begin position="247"/>
        <end position="269"/>
    </location>
</feature>
<dbReference type="OrthoDB" id="2426396at2759"/>